<keyword evidence="1" id="KW-0238">DNA-binding</keyword>
<dbReference type="Pfam" id="PF01381">
    <property type="entry name" value="HTH_3"/>
    <property type="match status" value="1"/>
</dbReference>
<dbReference type="GO" id="GO:0005829">
    <property type="term" value="C:cytosol"/>
    <property type="evidence" value="ECO:0007669"/>
    <property type="project" value="TreeGrafter"/>
</dbReference>
<feature type="domain" description="HTH cro/C1-type" evidence="3">
    <location>
        <begin position="7"/>
        <end position="61"/>
    </location>
</feature>
<dbReference type="CDD" id="cd00093">
    <property type="entry name" value="HTH_XRE"/>
    <property type="match status" value="1"/>
</dbReference>
<dbReference type="RefSeq" id="WP_314510667.1">
    <property type="nucleotide sequence ID" value="NZ_JASJOU010000003.1"/>
</dbReference>
<dbReference type="Gene3D" id="1.10.260.40">
    <property type="entry name" value="lambda repressor-like DNA-binding domains"/>
    <property type="match status" value="1"/>
</dbReference>
<dbReference type="InterPro" id="IPR001387">
    <property type="entry name" value="Cro/C1-type_HTH"/>
</dbReference>
<evidence type="ECO:0000256" key="1">
    <source>
        <dbReference type="ARBA" id="ARBA00023125"/>
    </source>
</evidence>
<dbReference type="InterPro" id="IPR050807">
    <property type="entry name" value="TransReg_Diox_bact_type"/>
</dbReference>
<dbReference type="SMART" id="SM00530">
    <property type="entry name" value="HTH_XRE"/>
    <property type="match status" value="1"/>
</dbReference>
<dbReference type="EMBL" id="JASJOU010000003">
    <property type="protein sequence ID" value="MDJ1501173.1"/>
    <property type="molecule type" value="Genomic_DNA"/>
</dbReference>
<dbReference type="PANTHER" id="PTHR46797:SF1">
    <property type="entry name" value="METHYLPHOSPHONATE SYNTHASE"/>
    <property type="match status" value="1"/>
</dbReference>
<dbReference type="Proteomes" id="UP001232063">
    <property type="component" value="Unassembled WGS sequence"/>
</dbReference>
<dbReference type="GO" id="GO:0003700">
    <property type="term" value="F:DNA-binding transcription factor activity"/>
    <property type="evidence" value="ECO:0007669"/>
    <property type="project" value="TreeGrafter"/>
</dbReference>
<keyword evidence="2" id="KW-0175">Coiled coil</keyword>
<keyword evidence="5" id="KW-1185">Reference proteome</keyword>
<dbReference type="SUPFAM" id="SSF47413">
    <property type="entry name" value="lambda repressor-like DNA-binding domains"/>
    <property type="match status" value="1"/>
</dbReference>
<evidence type="ECO:0000256" key="2">
    <source>
        <dbReference type="SAM" id="Coils"/>
    </source>
</evidence>
<evidence type="ECO:0000313" key="4">
    <source>
        <dbReference type="EMBL" id="MDJ1501173.1"/>
    </source>
</evidence>
<dbReference type="InterPro" id="IPR010982">
    <property type="entry name" value="Lambda_DNA-bd_dom_sf"/>
</dbReference>
<feature type="coiled-coil region" evidence="2">
    <location>
        <begin position="118"/>
        <end position="148"/>
    </location>
</feature>
<sequence>MKIGNAIRIFRHLKKMTHKEVAFQLGITQQAYSKIERDESSISVERLIDIADVLEVDIKQILNYSSTEETIAAASSENSLTPANPSLPSRLSTDRLSAKKLQSMHETITEENILWKIIEYQREEMEVLRNEKMELLKMLQQLDLLKKL</sequence>
<protein>
    <submittedName>
        <fullName evidence="4">Helix-turn-helix transcriptional regulator</fullName>
    </submittedName>
</protein>
<evidence type="ECO:0000259" key="3">
    <source>
        <dbReference type="PROSITE" id="PS50943"/>
    </source>
</evidence>
<comment type="caution">
    <text evidence="4">The sequence shown here is derived from an EMBL/GenBank/DDBJ whole genome shotgun (WGS) entry which is preliminary data.</text>
</comment>
<dbReference type="GO" id="GO:0003677">
    <property type="term" value="F:DNA binding"/>
    <property type="evidence" value="ECO:0007669"/>
    <property type="project" value="UniProtKB-KW"/>
</dbReference>
<evidence type="ECO:0000313" key="5">
    <source>
        <dbReference type="Proteomes" id="UP001232063"/>
    </source>
</evidence>
<organism evidence="4 5">
    <name type="scientific">Xanthocytophaga agilis</name>
    <dbReference type="NCBI Taxonomy" id="3048010"/>
    <lineage>
        <taxon>Bacteria</taxon>
        <taxon>Pseudomonadati</taxon>
        <taxon>Bacteroidota</taxon>
        <taxon>Cytophagia</taxon>
        <taxon>Cytophagales</taxon>
        <taxon>Rhodocytophagaceae</taxon>
        <taxon>Xanthocytophaga</taxon>
    </lineage>
</organism>
<reference evidence="4" key="1">
    <citation type="submission" date="2023-05" db="EMBL/GenBank/DDBJ databases">
        <authorList>
            <person name="Zhang X."/>
        </authorList>
    </citation>
    <scope>NUCLEOTIDE SEQUENCE</scope>
    <source>
        <strain evidence="4">BD1B2-1</strain>
    </source>
</reference>
<gene>
    <name evidence="4" type="ORF">QNI22_10965</name>
</gene>
<proteinExistence type="predicted"/>
<name>A0AAE3R5G2_9BACT</name>
<dbReference type="PANTHER" id="PTHR46797">
    <property type="entry name" value="HTH-TYPE TRANSCRIPTIONAL REGULATOR"/>
    <property type="match status" value="1"/>
</dbReference>
<dbReference type="AlphaFoldDB" id="A0AAE3R5G2"/>
<dbReference type="PROSITE" id="PS50943">
    <property type="entry name" value="HTH_CROC1"/>
    <property type="match status" value="1"/>
</dbReference>
<accession>A0AAE3R5G2</accession>